<proteinExistence type="predicted"/>
<sequence length="399" mass="46283">MLQRQIGTYVIRLAWASLDDARCSDRWVLSNEADRVVQMCWLFEWVREIVTEMDKSWIDLPNRMSREYMDGINRFMEFTNGFDNEFISCPCRKCANWYYYRREFVREHLILNGFLKQYKNWIRHGEEYVSCRREKRDGIELDDMSEADPMIAMLNDIACGLAPEYTSCETQGAGGSNPCSGADEEALRYFEILDDAQTELYPGCKDFSKLSFIIELLHLKALNQWFDTSFDMLLQLLHRVLPSGVKLTESYYQARKLTENLGFTYETLDACPNNCMLFRNENAHPEICIVCQTSRWKEDGVGYNRQNSSTSVVNRGKRVAAKQGKSKDGVNARCDLEEMGLRKPLHLQLRESNKAYMPPAQYTMSKDEKDVFLSVLKGVKVPDGYCSNIAKRVNIKEKV</sequence>
<gene>
    <name evidence="1" type="ORF">MRB53_023538</name>
</gene>
<evidence type="ECO:0000313" key="1">
    <source>
        <dbReference type="EMBL" id="KAJ8630215.1"/>
    </source>
</evidence>
<accession>A0ACC2LAD8</accession>
<dbReference type="Proteomes" id="UP001234297">
    <property type="component" value="Chromosome 7"/>
</dbReference>
<organism evidence="1 2">
    <name type="scientific">Persea americana</name>
    <name type="common">Avocado</name>
    <dbReference type="NCBI Taxonomy" id="3435"/>
    <lineage>
        <taxon>Eukaryota</taxon>
        <taxon>Viridiplantae</taxon>
        <taxon>Streptophyta</taxon>
        <taxon>Embryophyta</taxon>
        <taxon>Tracheophyta</taxon>
        <taxon>Spermatophyta</taxon>
        <taxon>Magnoliopsida</taxon>
        <taxon>Magnoliidae</taxon>
        <taxon>Laurales</taxon>
        <taxon>Lauraceae</taxon>
        <taxon>Persea</taxon>
    </lineage>
</organism>
<keyword evidence="2" id="KW-1185">Reference proteome</keyword>
<protein>
    <submittedName>
        <fullName evidence="1">Uncharacterized protein</fullName>
    </submittedName>
</protein>
<reference evidence="1 2" key="1">
    <citation type="journal article" date="2022" name="Hortic Res">
        <title>A haplotype resolved chromosomal level avocado genome allows analysis of novel avocado genes.</title>
        <authorList>
            <person name="Nath O."/>
            <person name="Fletcher S.J."/>
            <person name="Hayward A."/>
            <person name="Shaw L.M."/>
            <person name="Masouleh A.K."/>
            <person name="Furtado A."/>
            <person name="Henry R.J."/>
            <person name="Mitter N."/>
        </authorList>
    </citation>
    <scope>NUCLEOTIDE SEQUENCE [LARGE SCALE GENOMIC DNA]</scope>
    <source>
        <strain evidence="2">cv. Hass</strain>
    </source>
</reference>
<name>A0ACC2LAD8_PERAE</name>
<comment type="caution">
    <text evidence="1">The sequence shown here is derived from an EMBL/GenBank/DDBJ whole genome shotgun (WGS) entry which is preliminary data.</text>
</comment>
<evidence type="ECO:0000313" key="2">
    <source>
        <dbReference type="Proteomes" id="UP001234297"/>
    </source>
</evidence>
<dbReference type="EMBL" id="CM056815">
    <property type="protein sequence ID" value="KAJ8630215.1"/>
    <property type="molecule type" value="Genomic_DNA"/>
</dbReference>